<reference evidence="3" key="1">
    <citation type="submission" date="2021-02" db="EMBL/GenBank/DDBJ databases">
        <authorList>
            <person name="Dougan E. K."/>
            <person name="Rhodes N."/>
            <person name="Thang M."/>
            <person name="Chan C."/>
        </authorList>
    </citation>
    <scope>NUCLEOTIDE SEQUENCE</scope>
</reference>
<evidence type="ECO:0000313" key="3">
    <source>
        <dbReference type="EMBL" id="CAE8651020.1"/>
    </source>
</evidence>
<feature type="transmembrane region" description="Helical" evidence="2">
    <location>
        <begin position="66"/>
        <end position="89"/>
    </location>
</feature>
<dbReference type="EMBL" id="CAJNNW010009518">
    <property type="protein sequence ID" value="CAE8651020.1"/>
    <property type="molecule type" value="Genomic_DNA"/>
</dbReference>
<keyword evidence="2" id="KW-0472">Membrane</keyword>
<keyword evidence="2" id="KW-0812">Transmembrane</keyword>
<dbReference type="Proteomes" id="UP000626109">
    <property type="component" value="Unassembled WGS sequence"/>
</dbReference>
<evidence type="ECO:0000313" key="4">
    <source>
        <dbReference type="Proteomes" id="UP000626109"/>
    </source>
</evidence>
<sequence>MPEAATDVVGLAQVPLSRWAWAPAAAQTSRPREELLPSAGASRHEVDRMQAHQHQHEILRQNFARWVVLFSLVLCTMLPTMTVLFIWLLVSVFKVVGDLCLR</sequence>
<protein>
    <submittedName>
        <fullName evidence="3">Uncharacterized protein</fullName>
    </submittedName>
</protein>
<name>A0A813IHP4_POLGL</name>
<feature type="region of interest" description="Disordered" evidence="1">
    <location>
        <begin position="25"/>
        <end position="47"/>
    </location>
</feature>
<evidence type="ECO:0000256" key="2">
    <source>
        <dbReference type="SAM" id="Phobius"/>
    </source>
</evidence>
<comment type="caution">
    <text evidence="3">The sequence shown here is derived from an EMBL/GenBank/DDBJ whole genome shotgun (WGS) entry which is preliminary data.</text>
</comment>
<proteinExistence type="predicted"/>
<gene>
    <name evidence="3" type="ORF">PGLA2088_LOCUS8774</name>
</gene>
<evidence type="ECO:0000256" key="1">
    <source>
        <dbReference type="SAM" id="MobiDB-lite"/>
    </source>
</evidence>
<accession>A0A813IHP4</accession>
<keyword evidence="2" id="KW-1133">Transmembrane helix</keyword>
<organism evidence="3 4">
    <name type="scientific">Polarella glacialis</name>
    <name type="common">Dinoflagellate</name>
    <dbReference type="NCBI Taxonomy" id="89957"/>
    <lineage>
        <taxon>Eukaryota</taxon>
        <taxon>Sar</taxon>
        <taxon>Alveolata</taxon>
        <taxon>Dinophyceae</taxon>
        <taxon>Suessiales</taxon>
        <taxon>Suessiaceae</taxon>
        <taxon>Polarella</taxon>
    </lineage>
</organism>
<dbReference type="AlphaFoldDB" id="A0A813IHP4"/>